<evidence type="ECO:0000313" key="3">
    <source>
        <dbReference type="Proteomes" id="UP001172728"/>
    </source>
</evidence>
<feature type="region of interest" description="Disordered" evidence="1">
    <location>
        <begin position="33"/>
        <end position="54"/>
    </location>
</feature>
<evidence type="ECO:0000256" key="1">
    <source>
        <dbReference type="SAM" id="MobiDB-lite"/>
    </source>
</evidence>
<evidence type="ECO:0000313" key="2">
    <source>
        <dbReference type="EMBL" id="MDN4476024.1"/>
    </source>
</evidence>
<keyword evidence="3" id="KW-1185">Reference proteome</keyword>
<sequence>MRRRFGRWMFMAIAIPVAAWALGAIADKVEERNGPDSKAAKGLRVGKQVLRPGS</sequence>
<comment type="caution">
    <text evidence="2">The sequence shown here is derived from an EMBL/GenBank/DDBJ whole genome shotgun (WGS) entry which is preliminary data.</text>
</comment>
<organism evidence="2 3">
    <name type="scientific">Demequina litoralis</name>
    <dbReference type="NCBI Taxonomy" id="3051660"/>
    <lineage>
        <taxon>Bacteria</taxon>
        <taxon>Bacillati</taxon>
        <taxon>Actinomycetota</taxon>
        <taxon>Actinomycetes</taxon>
        <taxon>Micrococcales</taxon>
        <taxon>Demequinaceae</taxon>
        <taxon>Demequina</taxon>
    </lineage>
</organism>
<name>A0ABT8GA58_9MICO</name>
<dbReference type="EMBL" id="JAUHPW010000006">
    <property type="protein sequence ID" value="MDN4476024.1"/>
    <property type="molecule type" value="Genomic_DNA"/>
</dbReference>
<dbReference type="Proteomes" id="UP001172728">
    <property type="component" value="Unassembled WGS sequence"/>
</dbReference>
<accession>A0ABT8GA58</accession>
<dbReference type="RefSeq" id="WP_156160946.1">
    <property type="nucleotide sequence ID" value="NZ_JAUHPW010000006.1"/>
</dbReference>
<gene>
    <name evidence="2" type="ORF">QQX09_09180</name>
</gene>
<proteinExistence type="predicted"/>
<reference evidence="2" key="1">
    <citation type="submission" date="2023-06" db="EMBL/GenBank/DDBJ databases">
        <title>Sysu t00192.</title>
        <authorList>
            <person name="Gao L."/>
            <person name="Fang B.-Z."/>
            <person name="Li W.-J."/>
        </authorList>
    </citation>
    <scope>NUCLEOTIDE SEQUENCE</scope>
    <source>
        <strain evidence="2">SYSU T00192</strain>
    </source>
</reference>
<protein>
    <submittedName>
        <fullName evidence="2">Uncharacterized protein</fullName>
    </submittedName>
</protein>